<dbReference type="Proteomes" id="UP000335636">
    <property type="component" value="Unassembled WGS sequence"/>
</dbReference>
<feature type="region of interest" description="Disordered" evidence="1">
    <location>
        <begin position="1"/>
        <end position="35"/>
    </location>
</feature>
<reference evidence="2" key="1">
    <citation type="submission" date="2019-04" db="EMBL/GenBank/DDBJ databases">
        <authorList>
            <person name="Alioto T."/>
            <person name="Alioto T."/>
        </authorList>
    </citation>
    <scope>NUCLEOTIDE SEQUENCE [LARGE SCALE GENOMIC DNA]</scope>
</reference>
<protein>
    <submittedName>
        <fullName evidence="2">Uncharacterized protein</fullName>
    </submittedName>
</protein>
<dbReference type="EMBL" id="CABDUW010000951">
    <property type="protein sequence ID" value="VTJ77222.1"/>
    <property type="molecule type" value="Genomic_DNA"/>
</dbReference>
<evidence type="ECO:0000313" key="3">
    <source>
        <dbReference type="Proteomes" id="UP000335636"/>
    </source>
</evidence>
<comment type="caution">
    <text evidence="2">The sequence shown here is derived from an EMBL/GenBank/DDBJ whole genome shotgun (WGS) entry which is preliminary data.</text>
</comment>
<gene>
    <name evidence="2" type="ORF">MONAX_5E033875</name>
</gene>
<accession>A0A5E4C8M8</accession>
<feature type="compositionally biased region" description="Basic and acidic residues" evidence="1">
    <location>
        <begin position="11"/>
        <end position="20"/>
    </location>
</feature>
<evidence type="ECO:0000256" key="1">
    <source>
        <dbReference type="SAM" id="MobiDB-lite"/>
    </source>
</evidence>
<dbReference type="AlphaFoldDB" id="A0A5E4C8M8"/>
<proteinExistence type="predicted"/>
<keyword evidence="3" id="KW-1185">Reference proteome</keyword>
<organism evidence="2 3">
    <name type="scientific">Marmota monax</name>
    <name type="common">Woodchuck</name>
    <dbReference type="NCBI Taxonomy" id="9995"/>
    <lineage>
        <taxon>Eukaryota</taxon>
        <taxon>Metazoa</taxon>
        <taxon>Chordata</taxon>
        <taxon>Craniata</taxon>
        <taxon>Vertebrata</taxon>
        <taxon>Euteleostomi</taxon>
        <taxon>Mammalia</taxon>
        <taxon>Eutheria</taxon>
        <taxon>Euarchontoglires</taxon>
        <taxon>Glires</taxon>
        <taxon>Rodentia</taxon>
        <taxon>Sciuromorpha</taxon>
        <taxon>Sciuridae</taxon>
        <taxon>Xerinae</taxon>
        <taxon>Marmotini</taxon>
        <taxon>Marmota</taxon>
    </lineage>
</organism>
<sequence>MELALRGQKPSFEDEAREVPPGETQQRFQPQPCRGQASSPSLLVCARPHGPLLWVSAGCPSCLRSTFWWLLQKPCCAHFLPVGPQAPWAGSLRTLRPPAWQGPSPSTLQLQGRWPEAKALSGSCPVPASSQAPEAQGLLSTRLFWAGDWPPRLMPLWQASTGVLGLHGTGRTAHRRLGSPHLDRDLQVVSPTPLLLP</sequence>
<name>A0A5E4C8M8_MARMO</name>
<evidence type="ECO:0000313" key="2">
    <source>
        <dbReference type="EMBL" id="VTJ77222.1"/>
    </source>
</evidence>